<dbReference type="EMBL" id="CP036246">
    <property type="protein sequence ID" value="QEP40712.1"/>
    <property type="molecule type" value="Genomic_DNA"/>
</dbReference>
<reference evidence="1 2" key="1">
    <citation type="submission" date="2019-09" db="EMBL/GenBank/DDBJ databases">
        <title>Complete genome sequencing of four Arcobacter species reveals a diverse suite of mobile elements.</title>
        <authorList>
            <person name="Miller W.G."/>
            <person name="Yee E."/>
            <person name="Bono J.L."/>
        </authorList>
    </citation>
    <scope>NUCLEOTIDE SEQUENCE [LARGE SCALE GENOMIC DNA]</scope>
    <source>
        <strain evidence="1 2">CCUG 56899</strain>
    </source>
</reference>
<dbReference type="RefSeq" id="WP_066386500.1">
    <property type="nucleotide sequence ID" value="NZ_CP036246.2"/>
</dbReference>
<dbReference type="AlphaFoldDB" id="A0A5C2HI08"/>
<proteinExistence type="predicted"/>
<gene>
    <name evidence="1" type="ORF">APORC_1112</name>
</gene>
<dbReference type="Proteomes" id="UP000322644">
    <property type="component" value="Chromosome"/>
</dbReference>
<protein>
    <submittedName>
        <fullName evidence="1">Uncharacterized protein</fullName>
    </submittedName>
</protein>
<reference evidence="1 2" key="2">
    <citation type="submission" date="2019-09" db="EMBL/GenBank/DDBJ databases">
        <title>Taxonomic note: a critical rebuttal of the proposed division of the genus Arcobacter into six genera, emended descriptions of Arcobacter anaerophilus and the genus Arcobacter, and an assessment of genus-level boundaries for Epsilonproteobacteria using in silico genomic comparator tools.</title>
        <authorList>
            <person name="On S.L.W."/>
            <person name="Miller W.G."/>
            <person name="Biggs P."/>
            <person name="Cornelius A."/>
            <person name="Vandamme P."/>
        </authorList>
    </citation>
    <scope>NUCLEOTIDE SEQUENCE [LARGE SCALE GENOMIC DNA]</scope>
    <source>
        <strain evidence="1 2">CCUG 56899</strain>
    </source>
</reference>
<name>A0A5C2HI08_9BACT</name>
<dbReference type="KEGG" id="apoc:APORC_1112"/>
<evidence type="ECO:0000313" key="2">
    <source>
        <dbReference type="Proteomes" id="UP000322644"/>
    </source>
</evidence>
<organism evidence="1 2">
    <name type="scientific">Arcobacter porcinus</name>
    <dbReference type="NCBI Taxonomy" id="1935204"/>
    <lineage>
        <taxon>Bacteria</taxon>
        <taxon>Pseudomonadati</taxon>
        <taxon>Campylobacterota</taxon>
        <taxon>Epsilonproteobacteria</taxon>
        <taxon>Campylobacterales</taxon>
        <taxon>Arcobacteraceae</taxon>
        <taxon>Arcobacter</taxon>
    </lineage>
</organism>
<accession>A0A5C2HI08</accession>
<evidence type="ECO:0000313" key="1">
    <source>
        <dbReference type="EMBL" id="QEP40712.1"/>
    </source>
</evidence>
<sequence>MTLEEQNIFIEKIKESILPVAMYMDDQQIFLLLEDVQASNDSLTEGFAKMLFEQIIILKYNRLG</sequence>